<dbReference type="GO" id="GO:0005484">
    <property type="term" value="F:SNAP receptor activity"/>
    <property type="evidence" value="ECO:0007669"/>
    <property type="project" value="TreeGrafter"/>
</dbReference>
<reference evidence="13" key="1">
    <citation type="submission" date="2012-05" db="EMBL/GenBank/DDBJ databases">
        <title>Whole Genome Assembly of Lutzomyia longipalpis.</title>
        <authorList>
            <person name="Richards S."/>
            <person name="Qu C."/>
            <person name="Dillon R."/>
            <person name="Worley K."/>
            <person name="Scherer S."/>
            <person name="Batterton M."/>
            <person name="Taylor A."/>
            <person name="Hawes A."/>
            <person name="Hernandez B."/>
            <person name="Kovar C."/>
            <person name="Mandapat C."/>
            <person name="Pham C."/>
            <person name="Qu C."/>
            <person name="Jing C."/>
            <person name="Bess C."/>
            <person name="Bandaranaike D."/>
            <person name="Ngo D."/>
            <person name="Ongeri F."/>
            <person name="Arias F."/>
            <person name="Lara F."/>
            <person name="Weissenberger G."/>
            <person name="Kamau G."/>
            <person name="Han H."/>
            <person name="Shen H."/>
            <person name="Dinh H."/>
            <person name="Khalil I."/>
            <person name="Jones J."/>
            <person name="Shafer J."/>
            <person name="Jayaseelan J."/>
            <person name="Quiroz J."/>
            <person name="Blankenburg K."/>
            <person name="Nguyen L."/>
            <person name="Jackson L."/>
            <person name="Francisco L."/>
            <person name="Tang L.-Y."/>
            <person name="Pu L.-L."/>
            <person name="Perales L."/>
            <person name="Lorensuhewa L."/>
            <person name="Munidasa M."/>
            <person name="Coyle M."/>
            <person name="Taylor M."/>
            <person name="Puazo M."/>
            <person name="Firestine M."/>
            <person name="Scheel M."/>
            <person name="Javaid M."/>
            <person name="Wang M."/>
            <person name="Li M."/>
            <person name="Tabassum N."/>
            <person name="Saada N."/>
            <person name="Osuji N."/>
            <person name="Aqrawi P."/>
            <person name="Fu Q."/>
            <person name="Thornton R."/>
            <person name="Raj R."/>
            <person name="Goodspeed R."/>
            <person name="Mata R."/>
            <person name="Najjar R."/>
            <person name="Gubbala S."/>
            <person name="Lee S."/>
            <person name="Denson S."/>
            <person name="Patil S."/>
            <person name="Macmil S."/>
            <person name="Qi S."/>
            <person name="Matskevitch T."/>
            <person name="Palculict T."/>
            <person name="Mathew T."/>
            <person name="Vee V."/>
            <person name="Velamala V."/>
            <person name="Korchina V."/>
            <person name="Cai W."/>
            <person name="Liu W."/>
            <person name="Dai W."/>
            <person name="Zou X."/>
            <person name="Zhu Y."/>
            <person name="Zhang Y."/>
            <person name="Wu Y.-Q."/>
            <person name="Xin Y."/>
            <person name="Nazarath L."/>
            <person name="Kovar C."/>
            <person name="Han Y."/>
            <person name="Muzny D."/>
            <person name="Gibbs R."/>
        </authorList>
    </citation>
    <scope>NUCLEOTIDE SEQUENCE [LARGE SCALE GENOMIC DNA]</scope>
    <source>
        <strain evidence="13">Jacobina</strain>
    </source>
</reference>
<comment type="subcellular location">
    <subcellularLocation>
        <location evidence="1">Golgi apparatus membrane</location>
        <topology evidence="1">Single-pass type IV membrane protein</topology>
    </subcellularLocation>
</comment>
<keyword evidence="7" id="KW-0333">Golgi apparatus</keyword>
<evidence type="ECO:0000256" key="6">
    <source>
        <dbReference type="ARBA" id="ARBA00022989"/>
    </source>
</evidence>
<accession>A0A1B0GLL2</accession>
<dbReference type="GO" id="GO:0006906">
    <property type="term" value="P:vesicle fusion"/>
    <property type="evidence" value="ECO:0007669"/>
    <property type="project" value="TreeGrafter"/>
</dbReference>
<dbReference type="GO" id="GO:0031201">
    <property type="term" value="C:SNARE complex"/>
    <property type="evidence" value="ECO:0007669"/>
    <property type="project" value="TreeGrafter"/>
</dbReference>
<evidence type="ECO:0000313" key="12">
    <source>
        <dbReference type="EnsemblMetazoa" id="LLOJ010106-PA"/>
    </source>
</evidence>
<keyword evidence="6" id="KW-1133">Transmembrane helix</keyword>
<proteinExistence type="inferred from homology"/>
<name>A0A1B0GLL2_LUTLO</name>
<evidence type="ECO:0000256" key="9">
    <source>
        <dbReference type="ARBA" id="ARBA00023136"/>
    </source>
</evidence>
<sequence>MASRNLTEVFLIMRNNATQSKNMYSDNRDSEGENLLRRSLRDTEEGLEMRDDHGAPPMWIDKLEEAQYTMSKIKPKLDELTTLHMRHLQRPTLDDHCEEEVLIEDASTEISKLIASTHRHIQCIRSSLGHGNRLEQRLTQNVVTCLLLQLQDITFRFRNSQNTYLRQMASREERSNVFFETQDFTTIDLEPPRETTVESFDNFLKPKPTVLEESDEQIDEYFQQPVSSRLTQQQLLLFEEDNTKIIEQREQEVSRIVRSIVDLHDIFKDLGGMVQEQGTIPR</sequence>
<organism evidence="12 13">
    <name type="scientific">Lutzomyia longipalpis</name>
    <name type="common">Sand fly</name>
    <dbReference type="NCBI Taxonomy" id="7200"/>
    <lineage>
        <taxon>Eukaryota</taxon>
        <taxon>Metazoa</taxon>
        <taxon>Ecdysozoa</taxon>
        <taxon>Arthropoda</taxon>
        <taxon>Hexapoda</taxon>
        <taxon>Insecta</taxon>
        <taxon>Pterygota</taxon>
        <taxon>Neoptera</taxon>
        <taxon>Endopterygota</taxon>
        <taxon>Diptera</taxon>
        <taxon>Nematocera</taxon>
        <taxon>Psychodoidea</taxon>
        <taxon>Psychodidae</taxon>
        <taxon>Lutzomyia</taxon>
        <taxon>Lutzomyia</taxon>
    </lineage>
</organism>
<keyword evidence="8" id="KW-0175">Coiled coil</keyword>
<reference evidence="12" key="3">
    <citation type="submission" date="2020-05" db="UniProtKB">
        <authorList>
            <consortium name="EnsemblMetazoa"/>
        </authorList>
    </citation>
    <scope>IDENTIFICATION</scope>
    <source>
        <strain evidence="12">Jacobina</strain>
    </source>
</reference>
<evidence type="ECO:0000313" key="11">
    <source>
        <dbReference type="EMBL" id="MBC1177225.1"/>
    </source>
</evidence>
<dbReference type="PANTHER" id="PTHR19957">
    <property type="entry name" value="SYNTAXIN"/>
    <property type="match status" value="1"/>
</dbReference>
<evidence type="ECO:0000256" key="3">
    <source>
        <dbReference type="ARBA" id="ARBA00022448"/>
    </source>
</evidence>
<dbReference type="EMBL" id="AJWK01035663">
    <property type="status" value="NOT_ANNOTATED_CDS"/>
    <property type="molecule type" value="Genomic_DNA"/>
</dbReference>
<evidence type="ECO:0000313" key="13">
    <source>
        <dbReference type="Proteomes" id="UP000092461"/>
    </source>
</evidence>
<dbReference type="SUPFAM" id="SSF47661">
    <property type="entry name" value="t-snare proteins"/>
    <property type="match status" value="1"/>
</dbReference>
<keyword evidence="9" id="KW-0472">Membrane</keyword>
<evidence type="ECO:0000256" key="1">
    <source>
        <dbReference type="ARBA" id="ARBA00004409"/>
    </source>
</evidence>
<dbReference type="GO" id="GO:0000149">
    <property type="term" value="F:SNARE binding"/>
    <property type="evidence" value="ECO:0007669"/>
    <property type="project" value="TreeGrafter"/>
</dbReference>
<dbReference type="Gene3D" id="1.20.58.70">
    <property type="match status" value="1"/>
</dbReference>
<dbReference type="GO" id="GO:0048278">
    <property type="term" value="P:vesicle docking"/>
    <property type="evidence" value="ECO:0007669"/>
    <property type="project" value="TreeGrafter"/>
</dbReference>
<dbReference type="InterPro" id="IPR000727">
    <property type="entry name" value="T_SNARE_dom"/>
</dbReference>
<dbReference type="VEuPathDB" id="VectorBase:LLONM1_004468"/>
<dbReference type="PROSITE" id="PS50192">
    <property type="entry name" value="T_SNARE"/>
    <property type="match status" value="1"/>
</dbReference>
<evidence type="ECO:0000256" key="8">
    <source>
        <dbReference type="ARBA" id="ARBA00023054"/>
    </source>
</evidence>
<dbReference type="InterPro" id="IPR010989">
    <property type="entry name" value="SNARE"/>
</dbReference>
<dbReference type="VEuPathDB" id="VectorBase:LLOJ010106"/>
<keyword evidence="13" id="KW-1185">Reference proteome</keyword>
<feature type="domain" description="T-SNARE coiled-coil homology" evidence="10">
    <location>
        <begin position="243"/>
        <end position="282"/>
    </location>
</feature>
<evidence type="ECO:0000256" key="2">
    <source>
        <dbReference type="ARBA" id="ARBA00009063"/>
    </source>
</evidence>
<keyword evidence="3" id="KW-0813">Transport</keyword>
<keyword evidence="5" id="KW-0653">Protein transport</keyword>
<dbReference type="GO" id="GO:0000139">
    <property type="term" value="C:Golgi membrane"/>
    <property type="evidence" value="ECO:0007669"/>
    <property type="project" value="UniProtKB-SubCell"/>
</dbReference>
<evidence type="ECO:0000256" key="5">
    <source>
        <dbReference type="ARBA" id="ARBA00022927"/>
    </source>
</evidence>
<reference evidence="11" key="2">
    <citation type="journal article" date="2020" name="BMC">
        <title>Leishmania infection induces a limited differential gene expression in the sand fly midgut.</title>
        <authorList>
            <person name="Coutinho-Abreu I.V."/>
            <person name="Serafim T.D."/>
            <person name="Meneses C."/>
            <person name="Kamhawi S."/>
            <person name="Oliveira F."/>
            <person name="Valenzuela J.G."/>
        </authorList>
    </citation>
    <scope>NUCLEOTIDE SEQUENCE</scope>
    <source>
        <strain evidence="11">Jacobina</strain>
        <tissue evidence="11">Midgut</tissue>
    </source>
</reference>
<dbReference type="InterPro" id="IPR045242">
    <property type="entry name" value="Syntaxin"/>
</dbReference>
<comment type="similarity">
    <text evidence="2">Belongs to the syntaxin family.</text>
</comment>
<dbReference type="EMBL" id="GITU01008522">
    <property type="protein sequence ID" value="MBC1177225.1"/>
    <property type="molecule type" value="Transcribed_RNA"/>
</dbReference>
<evidence type="ECO:0000256" key="7">
    <source>
        <dbReference type="ARBA" id="ARBA00023034"/>
    </source>
</evidence>
<dbReference type="PANTHER" id="PTHR19957:SF83">
    <property type="entry name" value="SYNTAXIN-16"/>
    <property type="match status" value="1"/>
</dbReference>
<dbReference type="Proteomes" id="UP000092461">
    <property type="component" value="Unassembled WGS sequence"/>
</dbReference>
<keyword evidence="4" id="KW-0812">Transmembrane</keyword>
<dbReference type="EnsemblMetazoa" id="LLOJ010106-RA">
    <property type="protein sequence ID" value="LLOJ010106-PA"/>
    <property type="gene ID" value="LLOJ010106"/>
</dbReference>
<dbReference type="AlphaFoldDB" id="A0A1B0GLL2"/>
<evidence type="ECO:0000259" key="10">
    <source>
        <dbReference type="PROSITE" id="PS50192"/>
    </source>
</evidence>
<evidence type="ECO:0000256" key="4">
    <source>
        <dbReference type="ARBA" id="ARBA00022692"/>
    </source>
</evidence>
<dbReference type="GO" id="GO:0006886">
    <property type="term" value="P:intracellular protein transport"/>
    <property type="evidence" value="ECO:0007669"/>
    <property type="project" value="TreeGrafter"/>
</dbReference>
<protein>
    <submittedName>
        <fullName evidence="11">Putative snare protein tlg2/syntaxin 16</fullName>
    </submittedName>
</protein>